<evidence type="ECO:0000259" key="9">
    <source>
        <dbReference type="PROSITE" id="PS50110"/>
    </source>
</evidence>
<keyword evidence="11" id="KW-1185">Reference proteome</keyword>
<gene>
    <name evidence="10" type="ORF">EQG68_06800</name>
</gene>
<dbReference type="InterPro" id="IPR011006">
    <property type="entry name" value="CheY-like_superfamily"/>
</dbReference>
<dbReference type="Proteomes" id="UP000289734">
    <property type="component" value="Unassembled WGS sequence"/>
</dbReference>
<dbReference type="Pfam" id="PF00512">
    <property type="entry name" value="HisKA"/>
    <property type="match status" value="1"/>
</dbReference>
<dbReference type="SMART" id="SM00388">
    <property type="entry name" value="HisKA"/>
    <property type="match status" value="1"/>
</dbReference>
<dbReference type="InterPro" id="IPR003661">
    <property type="entry name" value="HisK_dim/P_dom"/>
</dbReference>
<keyword evidence="3 6" id="KW-0597">Phosphoprotein</keyword>
<dbReference type="SUPFAM" id="SSF55874">
    <property type="entry name" value="ATPase domain of HSP90 chaperone/DNA topoisomerase II/histidine kinase"/>
    <property type="match status" value="1"/>
</dbReference>
<evidence type="ECO:0000256" key="4">
    <source>
        <dbReference type="ARBA" id="ARBA00022679"/>
    </source>
</evidence>
<evidence type="ECO:0000256" key="2">
    <source>
        <dbReference type="ARBA" id="ARBA00012438"/>
    </source>
</evidence>
<feature type="domain" description="Histidine kinase" evidence="8">
    <location>
        <begin position="430"/>
        <end position="651"/>
    </location>
</feature>
<evidence type="ECO:0000256" key="3">
    <source>
        <dbReference type="ARBA" id="ARBA00022553"/>
    </source>
</evidence>
<dbReference type="Pfam" id="PF07696">
    <property type="entry name" value="7TMR-DISMED2"/>
    <property type="match status" value="1"/>
</dbReference>
<dbReference type="InterPro" id="IPR001789">
    <property type="entry name" value="Sig_transdc_resp-reg_receiver"/>
</dbReference>
<feature type="transmembrane region" description="Helical" evidence="7">
    <location>
        <begin position="222"/>
        <end position="239"/>
    </location>
</feature>
<dbReference type="InterPro" id="IPR004358">
    <property type="entry name" value="Sig_transdc_His_kin-like_C"/>
</dbReference>
<dbReference type="PROSITE" id="PS50109">
    <property type="entry name" value="HIS_KIN"/>
    <property type="match status" value="1"/>
</dbReference>
<dbReference type="InterPro" id="IPR036097">
    <property type="entry name" value="HisK_dim/P_sf"/>
</dbReference>
<evidence type="ECO:0000259" key="8">
    <source>
        <dbReference type="PROSITE" id="PS50109"/>
    </source>
</evidence>
<dbReference type="CDD" id="cd00082">
    <property type="entry name" value="HisKA"/>
    <property type="match status" value="1"/>
</dbReference>
<feature type="domain" description="Response regulatory" evidence="9">
    <location>
        <begin position="673"/>
        <end position="793"/>
    </location>
</feature>
<feature type="transmembrane region" description="Helical" evidence="7">
    <location>
        <begin position="12"/>
        <end position="33"/>
    </location>
</feature>
<accession>A0A4Q1KR52</accession>
<dbReference type="CDD" id="cd17546">
    <property type="entry name" value="REC_hyHK_CKI1_RcsC-like"/>
    <property type="match status" value="1"/>
</dbReference>
<evidence type="ECO:0000256" key="7">
    <source>
        <dbReference type="SAM" id="Phobius"/>
    </source>
</evidence>
<evidence type="ECO:0000256" key="6">
    <source>
        <dbReference type="PROSITE-ProRule" id="PRU00169"/>
    </source>
</evidence>
<dbReference type="Gene3D" id="1.10.287.130">
    <property type="match status" value="1"/>
</dbReference>
<keyword evidence="7" id="KW-0812">Transmembrane</keyword>
<name>A0A4Q1KR52_9FLAO</name>
<evidence type="ECO:0000256" key="1">
    <source>
        <dbReference type="ARBA" id="ARBA00000085"/>
    </source>
</evidence>
<feature type="transmembrane region" description="Helical" evidence="7">
    <location>
        <begin position="347"/>
        <end position="370"/>
    </location>
</feature>
<dbReference type="InterPro" id="IPR005467">
    <property type="entry name" value="His_kinase_dom"/>
</dbReference>
<dbReference type="FunFam" id="3.30.565.10:FF:000010">
    <property type="entry name" value="Sensor histidine kinase RcsC"/>
    <property type="match status" value="1"/>
</dbReference>
<dbReference type="SUPFAM" id="SSF52172">
    <property type="entry name" value="CheY-like"/>
    <property type="match status" value="1"/>
</dbReference>
<keyword evidence="5 10" id="KW-0418">Kinase</keyword>
<dbReference type="Gene3D" id="3.40.50.2300">
    <property type="match status" value="1"/>
</dbReference>
<reference evidence="11" key="1">
    <citation type="submission" date="2019-01" db="EMBL/GenBank/DDBJ databases">
        <title>Cytophagaceae bacterium strain CAR-16.</title>
        <authorList>
            <person name="Chen W.-M."/>
        </authorList>
    </citation>
    <scope>NUCLEOTIDE SEQUENCE [LARGE SCALE GENOMIC DNA]</scope>
    <source>
        <strain evidence="11">ICH-30</strain>
    </source>
</reference>
<organism evidence="10 11">
    <name type="scientific">Flavobacterium piscinae</name>
    <dbReference type="NCBI Taxonomy" id="2506424"/>
    <lineage>
        <taxon>Bacteria</taxon>
        <taxon>Pseudomonadati</taxon>
        <taxon>Bacteroidota</taxon>
        <taxon>Flavobacteriia</taxon>
        <taxon>Flavobacteriales</taxon>
        <taxon>Flavobacteriaceae</taxon>
        <taxon>Flavobacterium</taxon>
    </lineage>
</organism>
<dbReference type="InterPro" id="IPR011622">
    <property type="entry name" value="7TMR_DISM_rcpt_extracell_dom2"/>
</dbReference>
<evidence type="ECO:0000256" key="5">
    <source>
        <dbReference type="ARBA" id="ARBA00022777"/>
    </source>
</evidence>
<dbReference type="EC" id="2.7.13.3" evidence="2"/>
<comment type="catalytic activity">
    <reaction evidence="1">
        <text>ATP + protein L-histidine = ADP + protein N-phospho-L-histidine.</text>
        <dbReference type="EC" id="2.7.13.3"/>
    </reaction>
</comment>
<dbReference type="EMBL" id="SBKQ01000006">
    <property type="protein sequence ID" value="RXR32528.1"/>
    <property type="molecule type" value="Genomic_DNA"/>
</dbReference>
<feature type="transmembrane region" description="Helical" evidence="7">
    <location>
        <begin position="290"/>
        <end position="308"/>
    </location>
</feature>
<evidence type="ECO:0000313" key="11">
    <source>
        <dbReference type="Proteomes" id="UP000289734"/>
    </source>
</evidence>
<feature type="transmembrane region" description="Helical" evidence="7">
    <location>
        <begin position="194"/>
        <end position="215"/>
    </location>
</feature>
<feature type="transmembrane region" description="Helical" evidence="7">
    <location>
        <begin position="251"/>
        <end position="270"/>
    </location>
</feature>
<dbReference type="InterPro" id="IPR003594">
    <property type="entry name" value="HATPase_dom"/>
</dbReference>
<dbReference type="AlphaFoldDB" id="A0A4Q1KR52"/>
<protein>
    <recommendedName>
        <fullName evidence="2">histidine kinase</fullName>
        <ecNumber evidence="2">2.7.13.3</ecNumber>
    </recommendedName>
</protein>
<dbReference type="SUPFAM" id="SSF47384">
    <property type="entry name" value="Homodimeric domain of signal transducing histidine kinase"/>
    <property type="match status" value="1"/>
</dbReference>
<comment type="caution">
    <text evidence="10">The sequence shown here is derived from an EMBL/GenBank/DDBJ whole genome shotgun (WGS) entry which is preliminary data.</text>
</comment>
<keyword evidence="7" id="KW-0472">Membrane</keyword>
<proteinExistence type="predicted"/>
<feature type="transmembrane region" description="Helical" evidence="7">
    <location>
        <begin position="314"/>
        <end position="338"/>
    </location>
</feature>
<dbReference type="PANTHER" id="PTHR43047">
    <property type="entry name" value="TWO-COMPONENT HISTIDINE PROTEIN KINASE"/>
    <property type="match status" value="1"/>
</dbReference>
<dbReference type="PROSITE" id="PS50110">
    <property type="entry name" value="RESPONSE_REGULATORY"/>
    <property type="match status" value="1"/>
</dbReference>
<dbReference type="Gene3D" id="2.60.40.2380">
    <property type="match status" value="1"/>
</dbReference>
<dbReference type="RefSeq" id="WP_129464041.1">
    <property type="nucleotide sequence ID" value="NZ_SBKQ01000006.1"/>
</dbReference>
<keyword evidence="7" id="KW-1133">Transmembrane helix</keyword>
<dbReference type="Pfam" id="PF02518">
    <property type="entry name" value="HATPase_c"/>
    <property type="match status" value="1"/>
</dbReference>
<dbReference type="InterPro" id="IPR036890">
    <property type="entry name" value="HATPase_C_sf"/>
</dbReference>
<feature type="modified residue" description="4-aspartylphosphate" evidence="6">
    <location>
        <position position="723"/>
    </location>
</feature>
<dbReference type="Pfam" id="PF07695">
    <property type="entry name" value="7TMR-DISM_7TM"/>
    <property type="match status" value="1"/>
</dbReference>
<sequence length="795" mass="90731">MKHNYEAPSFSVFYAFPFFFLFSFFPLQAQFVINENSSIDEISLHPYAQIADLEQKTLTIEEIFVDKQLVFQNLPHENTDLGFTNNHFWIKFDIHNQTDSEKTYFLEACRPIVDLAEFYTIDKNGIVSKQVSGDAIPFMERSLKNRKILFKIILQPKSNYSYYLHLKSDGEVINAGIMLRTMDNLMQTLSFEQVIFGIFYGILLIAAIIYMFFFFAMKERSFLYYSLYVVFIGMLQFSLDGYFYQLFTPNSGWLCLNAVILSACIANFFLGRYAQVFLQIKKYSTFINKAFYIIFILDFILLLSLFIHPKALQFSYPLANALGLILLILIISSVVVIYSKTKKIDKYFVIGVAFLIAGLVVFILKNFGVLPVTFMTENGSKLGTGMEVIFLSLSMANFIRQLRDEREELQIVALQKSEEMNEMKSYFLSNISHELRTPLNAILNLSKEISKESRDESIQKNSLLIKDSSYSLLSSVNDILDFSKIEKGELKLDYEEFSPKPLLEHIAKNMAYRAKNQGLGFNVDISSDLPEMILGDKMRLTQMINNVLSNALKFTTHGFVTFKVEGKQKKGNLVELVIAIADTGVGIPKEKMNSIFESFTQESINNKRKFGGLGLGLYIVKTLANLHNGKVDLQSILDQGTVCKISLEYQTVVVAKKELPVVETVEYDLKGKNILVVEDNAMNQMVIKMITKKWLNTHVVFANNGQEGITALQENHFDLILMDLQMPVMDGYEATIAIRNGEAGDQKKNIPIIALTADVMETTKERVMEIGMNKYMSKPVDKELLYKNVAELVKE</sequence>
<dbReference type="InterPro" id="IPR011623">
    <property type="entry name" value="7TMR_DISM_rcpt_extracell_dom1"/>
</dbReference>
<dbReference type="Gene3D" id="3.30.565.10">
    <property type="entry name" value="Histidine kinase-like ATPase, C-terminal domain"/>
    <property type="match status" value="1"/>
</dbReference>
<dbReference type="GO" id="GO:0000155">
    <property type="term" value="F:phosphorelay sensor kinase activity"/>
    <property type="evidence" value="ECO:0007669"/>
    <property type="project" value="InterPro"/>
</dbReference>
<dbReference type="SMART" id="SM00387">
    <property type="entry name" value="HATPase_c"/>
    <property type="match status" value="1"/>
</dbReference>
<dbReference type="OrthoDB" id="9816309at2"/>
<keyword evidence="4" id="KW-0808">Transferase</keyword>
<dbReference type="PRINTS" id="PR00344">
    <property type="entry name" value="BCTRLSENSOR"/>
</dbReference>
<dbReference type="Pfam" id="PF00072">
    <property type="entry name" value="Response_reg"/>
    <property type="match status" value="1"/>
</dbReference>
<dbReference type="SMART" id="SM00448">
    <property type="entry name" value="REC"/>
    <property type="match status" value="1"/>
</dbReference>
<evidence type="ECO:0000313" key="10">
    <source>
        <dbReference type="EMBL" id="RXR32528.1"/>
    </source>
</evidence>